<dbReference type="GO" id="GO:0009090">
    <property type="term" value="P:homoserine biosynthetic process"/>
    <property type="evidence" value="ECO:0007669"/>
    <property type="project" value="TreeGrafter"/>
</dbReference>
<evidence type="ECO:0000259" key="17">
    <source>
        <dbReference type="Pfam" id="PF03447"/>
    </source>
</evidence>
<protein>
    <recommendedName>
        <fullName evidence="5 14">Homoserine dehydrogenase</fullName>
        <ecNumber evidence="5 14">1.1.1.3</ecNumber>
    </recommendedName>
</protein>
<dbReference type="PIRSF" id="PIRSF036497">
    <property type="entry name" value="HDH_short"/>
    <property type="match status" value="1"/>
</dbReference>
<feature type="domain" description="Aspartate/homoserine dehydrogenase NAD-binding" evidence="17">
    <location>
        <begin position="13"/>
        <end position="139"/>
    </location>
</feature>
<dbReference type="EC" id="1.1.1.3" evidence="5 14"/>
<dbReference type="GO" id="GO:0009086">
    <property type="term" value="P:methionine biosynthetic process"/>
    <property type="evidence" value="ECO:0007669"/>
    <property type="project" value="UniProtKB-KW"/>
</dbReference>
<gene>
    <name evidence="18" type="ORF">OAUR00152_LOCUS3126</name>
</gene>
<keyword evidence="8 13" id="KW-0521">NADP</keyword>
<dbReference type="UniPathway" id="UPA00050">
    <property type="reaction ID" value="UER00063"/>
</dbReference>
<evidence type="ECO:0000256" key="5">
    <source>
        <dbReference type="ARBA" id="ARBA00013213"/>
    </source>
</evidence>
<feature type="active site" description="Proton donor" evidence="12">
    <location>
        <position position="215"/>
    </location>
</feature>
<accession>A0A7S4HRI1</accession>
<evidence type="ECO:0000256" key="7">
    <source>
        <dbReference type="ARBA" id="ARBA00022697"/>
    </source>
</evidence>
<evidence type="ECO:0000256" key="14">
    <source>
        <dbReference type="RuleBase" id="RU000579"/>
    </source>
</evidence>
<evidence type="ECO:0000256" key="4">
    <source>
        <dbReference type="ARBA" id="ARBA00006753"/>
    </source>
</evidence>
<comment type="catalytic activity">
    <reaction evidence="11">
        <text>L-homoserine + NADP(+) = L-aspartate 4-semialdehyde + NADPH + H(+)</text>
        <dbReference type="Rhea" id="RHEA:15761"/>
        <dbReference type="ChEBI" id="CHEBI:15378"/>
        <dbReference type="ChEBI" id="CHEBI:57476"/>
        <dbReference type="ChEBI" id="CHEBI:57783"/>
        <dbReference type="ChEBI" id="CHEBI:58349"/>
        <dbReference type="ChEBI" id="CHEBI:537519"/>
        <dbReference type="EC" id="1.1.1.3"/>
    </reaction>
    <physiologicalReaction direction="right-to-left" evidence="11">
        <dbReference type="Rhea" id="RHEA:15763"/>
    </physiologicalReaction>
</comment>
<evidence type="ECO:0000313" key="18">
    <source>
        <dbReference type="EMBL" id="CAE2207180.1"/>
    </source>
</evidence>
<dbReference type="InterPro" id="IPR022697">
    <property type="entry name" value="HDH_short"/>
</dbReference>
<evidence type="ECO:0000256" key="1">
    <source>
        <dbReference type="ARBA" id="ARBA00001920"/>
    </source>
</evidence>
<dbReference type="InterPro" id="IPR011147">
    <property type="entry name" value="Bifunc_Aspkin/hSer_DH"/>
</dbReference>
<dbReference type="PANTHER" id="PTHR43070:SF5">
    <property type="entry name" value="HOMOSERINE DEHYDROGENASE"/>
    <property type="match status" value="1"/>
</dbReference>
<dbReference type="SUPFAM" id="SSF51735">
    <property type="entry name" value="NAD(P)-binding Rossmann-fold domains"/>
    <property type="match status" value="1"/>
</dbReference>
<organism evidence="18">
    <name type="scientific">Odontella aurita</name>
    <dbReference type="NCBI Taxonomy" id="265563"/>
    <lineage>
        <taxon>Eukaryota</taxon>
        <taxon>Sar</taxon>
        <taxon>Stramenopiles</taxon>
        <taxon>Ochrophyta</taxon>
        <taxon>Bacillariophyta</taxon>
        <taxon>Mediophyceae</taxon>
        <taxon>Biddulphiophycidae</taxon>
        <taxon>Eupodiscales</taxon>
        <taxon>Odontellaceae</taxon>
        <taxon>Odontella</taxon>
    </lineage>
</organism>
<keyword evidence="7 14" id="KW-0791">Threonine biosynthesis</keyword>
<dbReference type="Gene3D" id="3.30.360.10">
    <property type="entry name" value="Dihydrodipicolinate Reductase, domain 2"/>
    <property type="match status" value="1"/>
</dbReference>
<keyword evidence="9 14" id="KW-0560">Oxidoreductase</keyword>
<evidence type="ECO:0000256" key="3">
    <source>
        <dbReference type="ARBA" id="ARBA00005062"/>
    </source>
</evidence>
<keyword evidence="10 14" id="KW-0486">Methionine biosynthesis</keyword>
<dbReference type="Gene3D" id="3.40.50.720">
    <property type="entry name" value="NAD(P)-binding Rossmann-like Domain"/>
    <property type="match status" value="1"/>
</dbReference>
<evidence type="ECO:0000256" key="10">
    <source>
        <dbReference type="ARBA" id="ARBA00023167"/>
    </source>
</evidence>
<feature type="binding site" evidence="13">
    <location>
        <position position="200"/>
    </location>
    <ligand>
        <name>L-homoserine</name>
        <dbReference type="ChEBI" id="CHEBI:57476"/>
    </ligand>
</feature>
<comment type="cofactor">
    <cofactor evidence="1">
        <name>a metal cation</name>
        <dbReference type="ChEBI" id="CHEBI:25213"/>
    </cofactor>
</comment>
<evidence type="ECO:0000256" key="6">
    <source>
        <dbReference type="ARBA" id="ARBA00022605"/>
    </source>
</evidence>
<sequence>MANPPLQVFIIGGTGLIGSALLGMMVKNKENGIDVVTTVVGYCNSKKGVKLVEDKEETVAWTEEICFDDSFVDSCASGDGPICIADCTASESVSDKYPSWLAKGWHIATPNKKCNSGPLERFNQCLEASQTGGGKWYVEATIGAGLPVVSTMRTLTSTGDSIHSVQGIFSGTMSFLFNTWDGTSPFSQIVSEAKKAGYTEPDPRDDLNGMDVARKVVIAARESGLMISLEDVSVESLVPKTLVGCSADEFMAKFHENDSLLADLSSKAAADGNVLRFVGAVDVPSKKAEVKLAAFPKSHPFAGLSGADNILEIKSERYGPLGSSTPLIIRGPGAGAQVTAAGVYGDIIALASSKL</sequence>
<dbReference type="InterPro" id="IPR019811">
    <property type="entry name" value="HDH_CS"/>
</dbReference>
<keyword evidence="6 14" id="KW-0028">Amino-acid biosynthesis</keyword>
<evidence type="ECO:0000256" key="13">
    <source>
        <dbReference type="PIRSR" id="PIRSR036497-2"/>
    </source>
</evidence>
<dbReference type="FunFam" id="3.30.360.10:FF:000006">
    <property type="entry name" value="Bifunctional aspartokinase/homoserine dehydrogenase"/>
    <property type="match status" value="1"/>
</dbReference>
<dbReference type="GO" id="GO:0050661">
    <property type="term" value="F:NADP binding"/>
    <property type="evidence" value="ECO:0007669"/>
    <property type="project" value="InterPro"/>
</dbReference>
<dbReference type="Pfam" id="PF03447">
    <property type="entry name" value="NAD_binding_3"/>
    <property type="match status" value="1"/>
</dbReference>
<evidence type="ECO:0000256" key="12">
    <source>
        <dbReference type="PIRSR" id="PIRSR036497-1"/>
    </source>
</evidence>
<evidence type="ECO:0000256" key="15">
    <source>
        <dbReference type="RuleBase" id="RU004171"/>
    </source>
</evidence>
<dbReference type="PROSITE" id="PS01042">
    <property type="entry name" value="HOMOSER_DHGENASE"/>
    <property type="match status" value="1"/>
</dbReference>
<feature type="binding site" evidence="13">
    <location>
        <position position="112"/>
    </location>
    <ligand>
        <name>NADPH</name>
        <dbReference type="ChEBI" id="CHEBI:57783"/>
    </ligand>
</feature>
<proteinExistence type="inferred from homology"/>
<dbReference type="AlphaFoldDB" id="A0A7S4HRI1"/>
<dbReference type="InterPro" id="IPR005106">
    <property type="entry name" value="Asp/hSer_DH_NAD-bd"/>
</dbReference>
<dbReference type="SUPFAM" id="SSF55347">
    <property type="entry name" value="Glyceraldehyde-3-phosphate dehydrogenase-like, C-terminal domain"/>
    <property type="match status" value="1"/>
</dbReference>
<evidence type="ECO:0000256" key="8">
    <source>
        <dbReference type="ARBA" id="ARBA00022857"/>
    </source>
</evidence>
<feature type="domain" description="Homoserine dehydrogenase catalytic" evidence="16">
    <location>
        <begin position="147"/>
        <end position="348"/>
    </location>
</feature>
<dbReference type="GO" id="GO:0004412">
    <property type="term" value="F:homoserine dehydrogenase activity"/>
    <property type="evidence" value="ECO:0007669"/>
    <property type="project" value="UniProtKB-EC"/>
</dbReference>
<dbReference type="EMBL" id="HBKQ01004542">
    <property type="protein sequence ID" value="CAE2207180.1"/>
    <property type="molecule type" value="Transcribed_RNA"/>
</dbReference>
<evidence type="ECO:0000256" key="2">
    <source>
        <dbReference type="ARBA" id="ARBA00005056"/>
    </source>
</evidence>
<evidence type="ECO:0000256" key="11">
    <source>
        <dbReference type="ARBA" id="ARBA00048841"/>
    </source>
</evidence>
<comment type="pathway">
    <text evidence="2 14">Amino-acid biosynthesis; L-threonine biosynthesis; L-threonine from L-aspartate: step 3/5.</text>
</comment>
<feature type="binding site" evidence="13">
    <location>
        <position position="88"/>
    </location>
    <ligand>
        <name>NADPH</name>
        <dbReference type="ChEBI" id="CHEBI:57783"/>
    </ligand>
</feature>
<dbReference type="Pfam" id="PF00742">
    <property type="entry name" value="Homoserine_dh"/>
    <property type="match status" value="1"/>
</dbReference>
<evidence type="ECO:0000259" key="16">
    <source>
        <dbReference type="Pfam" id="PF00742"/>
    </source>
</evidence>
<dbReference type="InterPro" id="IPR036291">
    <property type="entry name" value="NAD(P)-bd_dom_sf"/>
</dbReference>
<dbReference type="GO" id="GO:0009088">
    <property type="term" value="P:threonine biosynthetic process"/>
    <property type="evidence" value="ECO:0007669"/>
    <property type="project" value="UniProtKB-UniPathway"/>
</dbReference>
<reference evidence="18" key="1">
    <citation type="submission" date="2021-01" db="EMBL/GenBank/DDBJ databases">
        <authorList>
            <person name="Corre E."/>
            <person name="Pelletier E."/>
            <person name="Niang G."/>
            <person name="Scheremetjew M."/>
            <person name="Finn R."/>
            <person name="Kale V."/>
            <person name="Holt S."/>
            <person name="Cochrane G."/>
            <person name="Meng A."/>
            <person name="Brown T."/>
            <person name="Cohen L."/>
        </authorList>
    </citation>
    <scope>NUCLEOTIDE SEQUENCE</scope>
    <source>
        <strain evidence="18">Isolate 1302-5</strain>
    </source>
</reference>
<dbReference type="PANTHER" id="PTHR43070">
    <property type="match status" value="1"/>
</dbReference>
<feature type="binding site" evidence="13">
    <location>
        <begin position="13"/>
        <end position="18"/>
    </location>
    <ligand>
        <name>NADP(+)</name>
        <dbReference type="ChEBI" id="CHEBI:58349"/>
    </ligand>
</feature>
<comment type="pathway">
    <text evidence="3 14">Amino-acid biosynthesis; L-methionine biosynthesis via de novo pathway; L-homoserine from L-aspartate: step 3/3.</text>
</comment>
<name>A0A7S4HRI1_9STRA</name>
<comment type="similarity">
    <text evidence="4 15">Belongs to the homoserine dehydrogenase family.</text>
</comment>
<evidence type="ECO:0000256" key="9">
    <source>
        <dbReference type="ARBA" id="ARBA00023002"/>
    </source>
</evidence>
<dbReference type="InterPro" id="IPR001342">
    <property type="entry name" value="HDH_cat"/>
</dbReference>
<dbReference type="UniPathway" id="UPA00051">
    <property type="reaction ID" value="UER00465"/>
</dbReference>